<gene>
    <name evidence="2" type="ORF">CXG81DRAFT_24158</name>
</gene>
<reference evidence="3" key="1">
    <citation type="journal article" date="2018" name="Nat. Microbiol.">
        <title>Leveraging single-cell genomics to expand the fungal tree of life.</title>
        <authorList>
            <person name="Ahrendt S.R."/>
            <person name="Quandt C.A."/>
            <person name="Ciobanu D."/>
            <person name="Clum A."/>
            <person name="Salamov A."/>
            <person name="Andreopoulos B."/>
            <person name="Cheng J.F."/>
            <person name="Woyke T."/>
            <person name="Pelin A."/>
            <person name="Henrissat B."/>
            <person name="Reynolds N.K."/>
            <person name="Benny G.L."/>
            <person name="Smith M.E."/>
            <person name="James T.Y."/>
            <person name="Grigoriev I.V."/>
        </authorList>
    </citation>
    <scope>NUCLEOTIDE SEQUENCE [LARGE SCALE GENOMIC DNA]</scope>
    <source>
        <strain evidence="3">ATCC 52028</strain>
    </source>
</reference>
<evidence type="ECO:0000256" key="1">
    <source>
        <dbReference type="SAM" id="MobiDB-lite"/>
    </source>
</evidence>
<feature type="region of interest" description="Disordered" evidence="1">
    <location>
        <begin position="1"/>
        <end position="56"/>
    </location>
</feature>
<dbReference type="AlphaFoldDB" id="A0A4P9XCH4"/>
<name>A0A4P9XCH4_9FUNG</name>
<proteinExistence type="predicted"/>
<accession>A0A4P9XCH4</accession>
<keyword evidence="3" id="KW-1185">Reference proteome</keyword>
<protein>
    <submittedName>
        <fullName evidence="2">Uncharacterized protein</fullName>
    </submittedName>
</protein>
<feature type="compositionally biased region" description="Low complexity" evidence="1">
    <location>
        <begin position="8"/>
        <end position="36"/>
    </location>
</feature>
<sequence length="252" mass="25434">MTTARLSPTAHAPPAAEAEAEADPAAATAAPAATGGPPRPLPTDPGVPRGRAAKSTPQAGFVPYADLSAAIHMLVARTLKAQSAAPAAAPSRRGGRTAAAPAASGSRRLATFDAFESSSDSDSEADSEAAPRGFAAVRSVIVASRRLPAPAPATAPATATATATATVVAVAADAEAVREQTPQLRFRASLEHLVIPSALGHLDWEDDEDADVDVDVDAGDTDATRDPSAEALWPFRPEALLRGLSGVSVGDL</sequence>
<dbReference type="Proteomes" id="UP000274922">
    <property type="component" value="Unassembled WGS sequence"/>
</dbReference>
<dbReference type="EMBL" id="ML014127">
    <property type="protein sequence ID" value="RKP03157.1"/>
    <property type="molecule type" value="Genomic_DNA"/>
</dbReference>
<evidence type="ECO:0000313" key="2">
    <source>
        <dbReference type="EMBL" id="RKP03157.1"/>
    </source>
</evidence>
<organism evidence="2 3">
    <name type="scientific">Caulochytrium protostelioides</name>
    <dbReference type="NCBI Taxonomy" id="1555241"/>
    <lineage>
        <taxon>Eukaryota</taxon>
        <taxon>Fungi</taxon>
        <taxon>Fungi incertae sedis</taxon>
        <taxon>Chytridiomycota</taxon>
        <taxon>Chytridiomycota incertae sedis</taxon>
        <taxon>Chytridiomycetes</taxon>
        <taxon>Caulochytriales</taxon>
        <taxon>Caulochytriaceae</taxon>
        <taxon>Caulochytrium</taxon>
    </lineage>
</organism>
<feature type="region of interest" description="Disordered" evidence="1">
    <location>
        <begin position="84"/>
        <end position="105"/>
    </location>
</feature>
<evidence type="ECO:0000313" key="3">
    <source>
        <dbReference type="Proteomes" id="UP000274922"/>
    </source>
</evidence>